<organism evidence="4 5">
    <name type="scientific">Micromonas commoda (strain RCC299 / NOUM17 / CCMP2709)</name>
    <name type="common">Picoplanktonic green alga</name>
    <dbReference type="NCBI Taxonomy" id="296587"/>
    <lineage>
        <taxon>Eukaryota</taxon>
        <taxon>Viridiplantae</taxon>
        <taxon>Chlorophyta</taxon>
        <taxon>Mamiellophyceae</taxon>
        <taxon>Mamiellales</taxon>
        <taxon>Mamiellaceae</taxon>
        <taxon>Micromonas</taxon>
    </lineage>
</organism>
<evidence type="ECO:0000256" key="1">
    <source>
        <dbReference type="ARBA" id="ARBA00022737"/>
    </source>
</evidence>
<dbReference type="InterPro" id="IPR018247">
    <property type="entry name" value="EF_Hand_1_Ca_BS"/>
</dbReference>
<dbReference type="KEGG" id="mis:MICPUN_77142"/>
<keyword evidence="5" id="KW-1185">Reference proteome</keyword>
<dbReference type="OMA" id="IGEQDTR"/>
<evidence type="ECO:0000259" key="3">
    <source>
        <dbReference type="PROSITE" id="PS50222"/>
    </source>
</evidence>
<name>C1EFC6_MICCC</name>
<dbReference type="Gene3D" id="1.10.238.10">
    <property type="entry name" value="EF-hand"/>
    <property type="match status" value="1"/>
</dbReference>
<dbReference type="FunCoup" id="C1EFC6">
    <property type="interactions" value="28"/>
</dbReference>
<dbReference type="RefSeq" id="XP_002505572.1">
    <property type="nucleotide sequence ID" value="XM_002505526.1"/>
</dbReference>
<proteinExistence type="predicted"/>
<dbReference type="CDD" id="cd00051">
    <property type="entry name" value="EFh"/>
    <property type="match status" value="1"/>
</dbReference>
<evidence type="ECO:0000313" key="5">
    <source>
        <dbReference type="Proteomes" id="UP000002009"/>
    </source>
</evidence>
<dbReference type="OrthoDB" id="343296at2759"/>
<dbReference type="PROSITE" id="PS50222">
    <property type="entry name" value="EF_HAND_2"/>
    <property type="match status" value="2"/>
</dbReference>
<dbReference type="AlphaFoldDB" id="C1EFC6"/>
<dbReference type="GO" id="GO:0005509">
    <property type="term" value="F:calcium ion binding"/>
    <property type="evidence" value="ECO:0007669"/>
    <property type="project" value="InterPro"/>
</dbReference>
<keyword evidence="1" id="KW-0677">Repeat</keyword>
<feature type="domain" description="EF-hand" evidence="3">
    <location>
        <begin position="31"/>
        <end position="63"/>
    </location>
</feature>
<feature type="non-terminal residue" evidence="4">
    <location>
        <position position="1"/>
    </location>
</feature>
<evidence type="ECO:0000256" key="2">
    <source>
        <dbReference type="ARBA" id="ARBA00022837"/>
    </source>
</evidence>
<reference evidence="4 5" key="1">
    <citation type="journal article" date="2009" name="Science">
        <title>Green evolution and dynamic adaptations revealed by genomes of the marine picoeukaryotes Micromonas.</title>
        <authorList>
            <person name="Worden A.Z."/>
            <person name="Lee J.H."/>
            <person name="Mock T."/>
            <person name="Rouze P."/>
            <person name="Simmons M.P."/>
            <person name="Aerts A.L."/>
            <person name="Allen A.E."/>
            <person name="Cuvelier M.L."/>
            <person name="Derelle E."/>
            <person name="Everett M.V."/>
            <person name="Foulon E."/>
            <person name="Grimwood J."/>
            <person name="Gundlach H."/>
            <person name="Henrissat B."/>
            <person name="Napoli C."/>
            <person name="McDonald S.M."/>
            <person name="Parker M.S."/>
            <person name="Rombauts S."/>
            <person name="Salamov A."/>
            <person name="Von Dassow P."/>
            <person name="Badger J.H."/>
            <person name="Coutinho P.M."/>
            <person name="Demir E."/>
            <person name="Dubchak I."/>
            <person name="Gentemann C."/>
            <person name="Eikrem W."/>
            <person name="Gready J.E."/>
            <person name="John U."/>
            <person name="Lanier W."/>
            <person name="Lindquist E.A."/>
            <person name="Lucas S."/>
            <person name="Mayer K.F."/>
            <person name="Moreau H."/>
            <person name="Not F."/>
            <person name="Otillar R."/>
            <person name="Panaud O."/>
            <person name="Pangilinan J."/>
            <person name="Paulsen I."/>
            <person name="Piegu B."/>
            <person name="Poliakov A."/>
            <person name="Robbens S."/>
            <person name="Schmutz J."/>
            <person name="Toulza E."/>
            <person name="Wyss T."/>
            <person name="Zelensky A."/>
            <person name="Zhou K."/>
            <person name="Armbrust E.V."/>
            <person name="Bhattacharya D."/>
            <person name="Goodenough U.W."/>
            <person name="Van de Peer Y."/>
            <person name="Grigoriev I.V."/>
        </authorList>
    </citation>
    <scope>NUCLEOTIDE SEQUENCE [LARGE SCALE GENOMIC DNA]</scope>
    <source>
        <strain evidence="5">RCC299 / NOUM17</strain>
    </source>
</reference>
<dbReference type="InParanoid" id="C1EFC6"/>
<dbReference type="STRING" id="296587.C1EFC6"/>
<dbReference type="InterPro" id="IPR050230">
    <property type="entry name" value="CALM/Myosin/TropC-like"/>
</dbReference>
<feature type="non-terminal residue" evidence="4">
    <location>
        <position position="63"/>
    </location>
</feature>
<dbReference type="InterPro" id="IPR002048">
    <property type="entry name" value="EF_hand_dom"/>
</dbReference>
<dbReference type="PANTHER" id="PTHR23048">
    <property type="entry name" value="MYOSIN LIGHT CHAIN 1, 3"/>
    <property type="match status" value="1"/>
</dbReference>
<dbReference type="Proteomes" id="UP000002009">
    <property type="component" value="Chromosome 13"/>
</dbReference>
<dbReference type="SMART" id="SM00054">
    <property type="entry name" value="EFh"/>
    <property type="match status" value="2"/>
</dbReference>
<dbReference type="eggNOG" id="KOG0027">
    <property type="taxonomic scope" value="Eukaryota"/>
</dbReference>
<feature type="domain" description="EF-hand" evidence="3">
    <location>
        <begin position="1"/>
        <end position="30"/>
    </location>
</feature>
<dbReference type="Pfam" id="PF13499">
    <property type="entry name" value="EF-hand_7"/>
    <property type="match status" value="1"/>
</dbReference>
<dbReference type="GeneID" id="8248502"/>
<sequence>RELFAQFDQDGSGTIDIMELRQVMRHPKDQLTEEEIDAFAAEMDKDGDGEISYDEFIAAMNRK</sequence>
<dbReference type="PROSITE" id="PS00018">
    <property type="entry name" value="EF_HAND_1"/>
    <property type="match status" value="2"/>
</dbReference>
<dbReference type="SUPFAM" id="SSF47473">
    <property type="entry name" value="EF-hand"/>
    <property type="match status" value="1"/>
</dbReference>
<dbReference type="PANTHER" id="PTHR23048:SF0">
    <property type="entry name" value="CALMODULIN LIKE 3"/>
    <property type="match status" value="1"/>
</dbReference>
<gene>
    <name evidence="4" type="ORF">MICPUN_77142</name>
</gene>
<dbReference type="EMBL" id="CP001331">
    <property type="protein sequence ID" value="ACO66830.1"/>
    <property type="molecule type" value="Genomic_DNA"/>
</dbReference>
<protein>
    <recommendedName>
        <fullName evidence="3">EF-hand domain-containing protein</fullName>
    </recommendedName>
</protein>
<keyword evidence="2" id="KW-0106">Calcium</keyword>
<accession>C1EFC6</accession>
<evidence type="ECO:0000313" key="4">
    <source>
        <dbReference type="EMBL" id="ACO66830.1"/>
    </source>
</evidence>
<dbReference type="GO" id="GO:0016460">
    <property type="term" value="C:myosin II complex"/>
    <property type="evidence" value="ECO:0007669"/>
    <property type="project" value="TreeGrafter"/>
</dbReference>
<dbReference type="FunFam" id="1.10.238.10:FF:000001">
    <property type="entry name" value="Calmodulin 1"/>
    <property type="match status" value="1"/>
</dbReference>
<dbReference type="InterPro" id="IPR011992">
    <property type="entry name" value="EF-hand-dom_pair"/>
</dbReference>